<proteinExistence type="predicted"/>
<comment type="caution">
    <text evidence="3">The sequence shown here is derived from an EMBL/GenBank/DDBJ whole genome shotgun (WGS) entry which is preliminary data.</text>
</comment>
<evidence type="ECO:0000313" key="3">
    <source>
        <dbReference type="EMBL" id="ORY32929.1"/>
    </source>
</evidence>
<keyword evidence="1" id="KW-0472">Membrane</keyword>
<feature type="domain" description="Amine oxidase" evidence="2">
    <location>
        <begin position="10"/>
        <end position="292"/>
    </location>
</feature>
<dbReference type="Pfam" id="PF01593">
    <property type="entry name" value="Amino_oxidase"/>
    <property type="match status" value="1"/>
</dbReference>
<dbReference type="InParanoid" id="A0A1Y2BDL4"/>
<dbReference type="AlphaFoldDB" id="A0A1Y2BDL4"/>
<dbReference type="PANTHER" id="PTHR42923:SF17">
    <property type="entry name" value="AMINE OXIDASE DOMAIN-CONTAINING PROTEIN"/>
    <property type="match status" value="1"/>
</dbReference>
<keyword evidence="4" id="KW-1185">Reference proteome</keyword>
<evidence type="ECO:0000259" key="2">
    <source>
        <dbReference type="Pfam" id="PF01593"/>
    </source>
</evidence>
<keyword evidence="1" id="KW-1133">Transmembrane helix</keyword>
<dbReference type="SUPFAM" id="SSF51905">
    <property type="entry name" value="FAD/NAD(P)-binding domain"/>
    <property type="match status" value="1"/>
</dbReference>
<dbReference type="EMBL" id="MCFC01000008">
    <property type="protein sequence ID" value="ORY32929.1"/>
    <property type="molecule type" value="Genomic_DNA"/>
</dbReference>
<dbReference type="FunFam" id="1.10.405.20:FF:000001">
    <property type="entry name" value="Amine oxidase"/>
    <property type="match status" value="1"/>
</dbReference>
<dbReference type="Gene3D" id="1.10.405.20">
    <property type="match status" value="1"/>
</dbReference>
<dbReference type="GO" id="GO:0016491">
    <property type="term" value="F:oxidoreductase activity"/>
    <property type="evidence" value="ECO:0007669"/>
    <property type="project" value="InterPro"/>
</dbReference>
<reference evidence="3 4" key="1">
    <citation type="submission" date="2016-07" db="EMBL/GenBank/DDBJ databases">
        <title>Pervasive Adenine N6-methylation of Active Genes in Fungi.</title>
        <authorList>
            <consortium name="DOE Joint Genome Institute"/>
            <person name="Mondo S.J."/>
            <person name="Dannebaum R.O."/>
            <person name="Kuo R.C."/>
            <person name="Labutti K."/>
            <person name="Haridas S."/>
            <person name="Kuo A."/>
            <person name="Salamov A."/>
            <person name="Ahrendt S.R."/>
            <person name="Lipzen A."/>
            <person name="Sullivan W."/>
            <person name="Andreopoulos W.B."/>
            <person name="Clum A."/>
            <person name="Lindquist E."/>
            <person name="Daum C."/>
            <person name="Ramamoorthy G.K."/>
            <person name="Gryganskyi A."/>
            <person name="Culley D."/>
            <person name="Magnuson J.K."/>
            <person name="James T.Y."/>
            <person name="O'Malley M.A."/>
            <person name="Stajich J.E."/>
            <person name="Spatafora J.W."/>
            <person name="Visel A."/>
            <person name="Grigoriev I.V."/>
        </authorList>
    </citation>
    <scope>NUCLEOTIDE SEQUENCE [LARGE SCALE GENOMIC DNA]</scope>
    <source>
        <strain evidence="3 4">68-887.2</strain>
    </source>
</reference>
<dbReference type="InterPro" id="IPR002937">
    <property type="entry name" value="Amino_oxidase"/>
</dbReference>
<dbReference type="InterPro" id="IPR050464">
    <property type="entry name" value="Zeta_carotene_desat/Oxidored"/>
</dbReference>
<feature type="transmembrane region" description="Helical" evidence="1">
    <location>
        <begin position="474"/>
        <end position="493"/>
    </location>
</feature>
<name>A0A1Y2BDL4_9TREE</name>
<evidence type="ECO:0000256" key="1">
    <source>
        <dbReference type="SAM" id="Phobius"/>
    </source>
</evidence>
<dbReference type="InterPro" id="IPR036188">
    <property type="entry name" value="FAD/NAD-bd_sf"/>
</dbReference>
<keyword evidence="1" id="KW-0812">Transmembrane</keyword>
<dbReference type="Proteomes" id="UP000193986">
    <property type="component" value="Unassembled WGS sequence"/>
</dbReference>
<protein>
    <recommendedName>
        <fullName evidence="2">Amine oxidase domain-containing protein</fullName>
    </recommendedName>
</protein>
<accession>A0A1Y2BDL4</accession>
<sequence length="519" mass="58330">MRVAIVGSGVSGISALWLLNEYSEHEVNIYETNDYPGGHTNTVQFTREGKESCMVDTGFIVLNPPTYPNFLRFLRHLQIPLNETDMTFSISRDHGAMEWAGGPRGLAGVFCQLTNLLNPRLYRMIFDIVRFNLFATDLLKEEGKQDGRELSIGEYLDREGYGIGFRDDYLLPMTAAIWSTPADTAALDFPASTLIRFFYNHHLLQLTGKPKWLTVKGGSKRYVDAVLKKLPPENLHLNTGIVSVATLDSGVELVEASGARHVYDHVILATHSDTALDMLRAGGGVSPQEEKALGPWQWSQNEAVLHWDERLMPVRRAAWSAWNYLTLSSDKQSGVDTVSLTYGMNTLQSLPEKAHGPVLVTLNPPFPIEESKIVGRYLYDHPMMTQRSVAAQSLLPSIQNQRRISYVGAWTKYGFHEDGFASAMRLVTSAPFDAKPPFPFQSAQRAIQEVGPATLLGRKVMTFAERARHELVPAWIWVSWVIVALLVWAEQVLARVGLHGVRREVVRIRGCWVDEKKRR</sequence>
<dbReference type="Gene3D" id="3.50.50.60">
    <property type="entry name" value="FAD/NAD(P)-binding domain"/>
    <property type="match status" value="1"/>
</dbReference>
<organism evidence="3 4">
    <name type="scientific">Naematelia encephala</name>
    <dbReference type="NCBI Taxonomy" id="71784"/>
    <lineage>
        <taxon>Eukaryota</taxon>
        <taxon>Fungi</taxon>
        <taxon>Dikarya</taxon>
        <taxon>Basidiomycota</taxon>
        <taxon>Agaricomycotina</taxon>
        <taxon>Tremellomycetes</taxon>
        <taxon>Tremellales</taxon>
        <taxon>Naemateliaceae</taxon>
        <taxon>Naematelia</taxon>
    </lineage>
</organism>
<evidence type="ECO:0000313" key="4">
    <source>
        <dbReference type="Proteomes" id="UP000193986"/>
    </source>
</evidence>
<dbReference type="STRING" id="71784.A0A1Y2BDL4"/>
<dbReference type="PANTHER" id="PTHR42923">
    <property type="entry name" value="PROTOPORPHYRINOGEN OXIDASE"/>
    <property type="match status" value="1"/>
</dbReference>
<gene>
    <name evidence="3" type="ORF">BCR39DRAFT_522408</name>
</gene>
<dbReference type="OrthoDB" id="5977668at2759"/>